<evidence type="ECO:0000313" key="1">
    <source>
        <dbReference type="EMBL" id="AGH43524.1"/>
    </source>
</evidence>
<dbReference type="STRING" id="1129794.C427_1415"/>
<keyword evidence="2" id="KW-1185">Reference proteome</keyword>
<name>M4RMY5_9ALTE</name>
<dbReference type="PATRIC" id="fig|1129794.4.peg.1400"/>
<dbReference type="AlphaFoldDB" id="M4RMY5"/>
<accession>M4RMY5</accession>
<evidence type="ECO:0000313" key="2">
    <source>
        <dbReference type="Proteomes" id="UP000011864"/>
    </source>
</evidence>
<dbReference type="Proteomes" id="UP000011864">
    <property type="component" value="Chromosome"/>
</dbReference>
<proteinExistence type="predicted"/>
<dbReference type="HOGENOM" id="CLU_3314103_0_0_6"/>
<organism evidence="1 2">
    <name type="scientific">Paraglaciecola psychrophila 170</name>
    <dbReference type="NCBI Taxonomy" id="1129794"/>
    <lineage>
        <taxon>Bacteria</taxon>
        <taxon>Pseudomonadati</taxon>
        <taxon>Pseudomonadota</taxon>
        <taxon>Gammaproteobacteria</taxon>
        <taxon>Alteromonadales</taxon>
        <taxon>Alteromonadaceae</taxon>
        <taxon>Paraglaciecola</taxon>
    </lineage>
</organism>
<sequence>MVPLELSKKAPNSCGETFIVQLCLSDLNIGGIHLRYKYN</sequence>
<protein>
    <submittedName>
        <fullName evidence="1">Uncharacterized protein</fullName>
    </submittedName>
</protein>
<reference evidence="1 2" key="1">
    <citation type="journal article" date="2013" name="Genome Announc.">
        <title>Complete Genome Sequence of Glaciecola psychrophila Strain 170T.</title>
        <authorList>
            <person name="Yin J."/>
            <person name="Chen J."/>
            <person name="Liu G."/>
            <person name="Yu Y."/>
            <person name="Song L."/>
            <person name="Wang X."/>
            <person name="Qu X."/>
        </authorList>
    </citation>
    <scope>NUCLEOTIDE SEQUENCE [LARGE SCALE GENOMIC DNA]</scope>
    <source>
        <strain evidence="1 2">170</strain>
    </source>
</reference>
<gene>
    <name evidence="1" type="ORF">C427_1415</name>
</gene>
<dbReference type="EMBL" id="CP003837">
    <property type="protein sequence ID" value="AGH43524.1"/>
    <property type="molecule type" value="Genomic_DNA"/>
</dbReference>
<dbReference type="KEGG" id="gps:C427_1415"/>